<keyword evidence="2" id="KW-1185">Reference proteome</keyword>
<dbReference type="Proteomes" id="UP000887013">
    <property type="component" value="Unassembled WGS sequence"/>
</dbReference>
<sequence>MMLEPIFRQMKFSSFHIMSYVDRLILYSYFLTPSIERRETVIIAGQAKPHFTEPEAFVCRIPFDVGFETPLR</sequence>
<protein>
    <submittedName>
        <fullName evidence="1">Uncharacterized protein</fullName>
    </submittedName>
</protein>
<reference evidence="1" key="1">
    <citation type="submission" date="2020-08" db="EMBL/GenBank/DDBJ databases">
        <title>Multicomponent nature underlies the extraordinary mechanical properties of spider dragline silk.</title>
        <authorList>
            <person name="Kono N."/>
            <person name="Nakamura H."/>
            <person name="Mori M."/>
            <person name="Yoshida Y."/>
            <person name="Ohtoshi R."/>
            <person name="Malay A.D."/>
            <person name="Moran D.A.P."/>
            <person name="Tomita M."/>
            <person name="Numata K."/>
            <person name="Arakawa K."/>
        </authorList>
    </citation>
    <scope>NUCLEOTIDE SEQUENCE</scope>
</reference>
<evidence type="ECO:0000313" key="2">
    <source>
        <dbReference type="Proteomes" id="UP000887013"/>
    </source>
</evidence>
<name>A0A8X6UIV8_NEPPI</name>
<comment type="caution">
    <text evidence="1">The sequence shown here is derived from an EMBL/GenBank/DDBJ whole genome shotgun (WGS) entry which is preliminary data.</text>
</comment>
<dbReference type="EMBL" id="BMAW01084337">
    <property type="protein sequence ID" value="GFU38155.1"/>
    <property type="molecule type" value="Genomic_DNA"/>
</dbReference>
<evidence type="ECO:0000313" key="1">
    <source>
        <dbReference type="EMBL" id="GFU38155.1"/>
    </source>
</evidence>
<gene>
    <name evidence="1" type="ORF">NPIL_503941</name>
</gene>
<proteinExistence type="predicted"/>
<organism evidence="1 2">
    <name type="scientific">Nephila pilipes</name>
    <name type="common">Giant wood spider</name>
    <name type="synonym">Nephila maculata</name>
    <dbReference type="NCBI Taxonomy" id="299642"/>
    <lineage>
        <taxon>Eukaryota</taxon>
        <taxon>Metazoa</taxon>
        <taxon>Ecdysozoa</taxon>
        <taxon>Arthropoda</taxon>
        <taxon>Chelicerata</taxon>
        <taxon>Arachnida</taxon>
        <taxon>Araneae</taxon>
        <taxon>Araneomorphae</taxon>
        <taxon>Entelegynae</taxon>
        <taxon>Araneoidea</taxon>
        <taxon>Nephilidae</taxon>
        <taxon>Nephila</taxon>
    </lineage>
</organism>
<dbReference type="AlphaFoldDB" id="A0A8X6UIV8"/>
<accession>A0A8X6UIV8</accession>